<dbReference type="eggNOG" id="ENOG502S2R3">
    <property type="taxonomic scope" value="Eukaryota"/>
</dbReference>
<feature type="signal peptide" evidence="1">
    <location>
        <begin position="1"/>
        <end position="18"/>
    </location>
</feature>
<reference evidence="2" key="3">
    <citation type="submission" date="2025-09" db="UniProtKB">
        <authorList>
            <consortium name="Ensembl"/>
        </authorList>
    </citation>
    <scope>IDENTIFICATION</scope>
</reference>
<dbReference type="GO" id="GO:0005615">
    <property type="term" value="C:extracellular space"/>
    <property type="evidence" value="ECO:0007669"/>
    <property type="project" value="TreeGrafter"/>
</dbReference>
<name>H3BBC5_LATCH</name>
<dbReference type="FunCoup" id="H3BBC5">
    <property type="interactions" value="59"/>
</dbReference>
<feature type="chain" id="PRO_5003581120" evidence="1">
    <location>
        <begin position="19"/>
        <end position="136"/>
    </location>
</feature>
<protein>
    <submittedName>
        <fullName evidence="2">Osteocrin</fullName>
    </submittedName>
</protein>
<accession>H3BBC5</accession>
<dbReference type="Ensembl" id="ENSLACT00000019329.1">
    <property type="protein sequence ID" value="ENSLACP00000019196.1"/>
    <property type="gene ID" value="ENSLACG00000016886.1"/>
</dbReference>
<evidence type="ECO:0000313" key="3">
    <source>
        <dbReference type="Proteomes" id="UP000008672"/>
    </source>
</evidence>
<dbReference type="STRING" id="7897.ENSLACP00000019196"/>
<dbReference type="PANTHER" id="PTHR35353:SF1">
    <property type="entry name" value="OSTEOCRIN"/>
    <property type="match status" value="1"/>
</dbReference>
<dbReference type="GO" id="GO:0051216">
    <property type="term" value="P:cartilage development"/>
    <property type="evidence" value="ECO:0007669"/>
    <property type="project" value="Ensembl"/>
</dbReference>
<dbReference type="GeneTree" id="ENSGT00390000001750"/>
<sequence length="136" mass="15134">MLECKLIFLHCLLAVTLLQWSGEKFLLAEGAPESVMPLVKSFDSSMLSEIDSSEEKSSSDLTAKLLLLDELVSLENDVIETKRKRSFPGFGSPVDRLSVSSMDLKNKPRKVVEPPKRRFGVPIDRIGTNRLANSRG</sequence>
<evidence type="ECO:0000256" key="1">
    <source>
        <dbReference type="SAM" id="SignalP"/>
    </source>
</evidence>
<dbReference type="AlphaFoldDB" id="H3BBC5"/>
<proteinExistence type="predicted"/>
<dbReference type="GO" id="GO:0005102">
    <property type="term" value="F:signaling receptor binding"/>
    <property type="evidence" value="ECO:0007669"/>
    <property type="project" value="TreeGrafter"/>
</dbReference>
<dbReference type="GO" id="GO:0009755">
    <property type="term" value="P:hormone-mediated signaling pathway"/>
    <property type="evidence" value="ECO:0007669"/>
    <property type="project" value="TreeGrafter"/>
</dbReference>
<evidence type="ECO:0000313" key="2">
    <source>
        <dbReference type="Ensembl" id="ENSLACP00000019196.1"/>
    </source>
</evidence>
<dbReference type="InterPro" id="IPR021088">
    <property type="entry name" value="Osteocrin"/>
</dbReference>
<dbReference type="Bgee" id="ENSLACG00000016886">
    <property type="expression patterns" value="Expressed in chordate pharynx"/>
</dbReference>
<dbReference type="InParanoid" id="H3BBC5"/>
<reference evidence="3" key="1">
    <citation type="submission" date="2011-08" db="EMBL/GenBank/DDBJ databases">
        <title>The draft genome of Latimeria chalumnae.</title>
        <authorList>
            <person name="Di Palma F."/>
            <person name="Alfoldi J."/>
            <person name="Johnson J."/>
            <person name="Berlin A."/>
            <person name="Gnerre S."/>
            <person name="Jaffe D."/>
            <person name="MacCallum I."/>
            <person name="Young S."/>
            <person name="Walker B.J."/>
            <person name="Lander E."/>
            <person name="Lindblad-Toh K."/>
        </authorList>
    </citation>
    <scope>NUCLEOTIDE SEQUENCE [LARGE SCALE GENOMIC DNA]</scope>
    <source>
        <strain evidence="3">Wild caught</strain>
    </source>
</reference>
<dbReference type="OMA" id="PMDRIGG"/>
<keyword evidence="3" id="KW-1185">Reference proteome</keyword>
<dbReference type="PANTHER" id="PTHR35353">
    <property type="entry name" value="OSTEOCRIN"/>
    <property type="match status" value="1"/>
</dbReference>
<dbReference type="Pfam" id="PF11037">
    <property type="entry name" value="Musclin"/>
    <property type="match status" value="1"/>
</dbReference>
<dbReference type="Proteomes" id="UP000008672">
    <property type="component" value="Unassembled WGS sequence"/>
</dbReference>
<gene>
    <name evidence="2" type="primary">OSTN</name>
</gene>
<reference evidence="2" key="2">
    <citation type="submission" date="2025-08" db="UniProtKB">
        <authorList>
            <consortium name="Ensembl"/>
        </authorList>
    </citation>
    <scope>IDENTIFICATION</scope>
</reference>
<keyword evidence="1" id="KW-0732">Signal</keyword>
<organism evidence="2 3">
    <name type="scientific">Latimeria chalumnae</name>
    <name type="common">Coelacanth</name>
    <dbReference type="NCBI Taxonomy" id="7897"/>
    <lineage>
        <taxon>Eukaryota</taxon>
        <taxon>Metazoa</taxon>
        <taxon>Chordata</taxon>
        <taxon>Craniata</taxon>
        <taxon>Vertebrata</taxon>
        <taxon>Euteleostomi</taxon>
        <taxon>Coelacanthiformes</taxon>
        <taxon>Coelacanthidae</taxon>
        <taxon>Latimeria</taxon>
    </lineage>
</organism>
<dbReference type="EMBL" id="AFYH01039846">
    <property type="status" value="NOT_ANNOTATED_CDS"/>
    <property type="molecule type" value="Genomic_DNA"/>
</dbReference>
<dbReference type="GO" id="GO:0001958">
    <property type="term" value="P:endochondral ossification"/>
    <property type="evidence" value="ECO:0007669"/>
    <property type="project" value="Ensembl"/>
</dbReference>